<dbReference type="RefSeq" id="XP_060028220.1">
    <property type="nucleotide sequence ID" value="XM_060172237.1"/>
</dbReference>
<gene>
    <name evidence="3" type="primary">LOC132532855</name>
</gene>
<organism evidence="2 3">
    <name type="scientific">Erinaceus europaeus</name>
    <name type="common">Western European hedgehog</name>
    <dbReference type="NCBI Taxonomy" id="9365"/>
    <lineage>
        <taxon>Eukaryota</taxon>
        <taxon>Metazoa</taxon>
        <taxon>Chordata</taxon>
        <taxon>Craniata</taxon>
        <taxon>Vertebrata</taxon>
        <taxon>Euteleostomi</taxon>
        <taxon>Mammalia</taxon>
        <taxon>Eutheria</taxon>
        <taxon>Laurasiatheria</taxon>
        <taxon>Eulipotyphla</taxon>
        <taxon>Erinaceidae</taxon>
        <taxon>Erinaceinae</taxon>
        <taxon>Erinaceus</taxon>
    </lineage>
</organism>
<evidence type="ECO:0000256" key="1">
    <source>
        <dbReference type="SAM" id="MobiDB-lite"/>
    </source>
</evidence>
<feature type="region of interest" description="Disordered" evidence="1">
    <location>
        <begin position="125"/>
        <end position="173"/>
    </location>
</feature>
<evidence type="ECO:0000313" key="3">
    <source>
        <dbReference type="RefSeq" id="XP_060028220.1"/>
    </source>
</evidence>
<keyword evidence="2" id="KW-1185">Reference proteome</keyword>
<proteinExistence type="predicted"/>
<dbReference type="GeneID" id="132532855"/>
<evidence type="ECO:0000313" key="2">
    <source>
        <dbReference type="Proteomes" id="UP001652624"/>
    </source>
</evidence>
<reference evidence="3" key="1">
    <citation type="submission" date="2025-08" db="UniProtKB">
        <authorList>
            <consortium name="RefSeq"/>
        </authorList>
    </citation>
    <scope>IDENTIFICATION</scope>
</reference>
<accession>A0ABM3VV67</accession>
<dbReference type="Proteomes" id="UP001652624">
    <property type="component" value="Chromosome 14"/>
</dbReference>
<sequence>MPSRAKGRSRPKQSKTCCPGRVTALCLRVRNCLWKLCLRSCCQLEKPEPYCTEMTDVIEGEPPLCEETEEQQETQNVCSDAPYLLVSEERYRGGLPAQAGGCCNRKGHRVRLVVSGYHLHGDIVLHRPPQSPQLAEHTAPAPQSSPQPEGTAEVARAAEGPLPSTPPPAQPENLQNMTMRFLDHSQTLISHVSDEGSKFLRGYSLTELNRLHESQHPGNAQCGFLSLPSVYHHPLYSRFVVMFSVMCSSEQYPSIVADEKLLDAAAAVCASKIQITGALAIPVKM</sequence>
<name>A0ABM3VV67_ERIEU</name>
<protein>
    <submittedName>
        <fullName evidence="3">Uncharacterized protein LOC132532855</fullName>
    </submittedName>
</protein>